<dbReference type="EMBL" id="KB456261">
    <property type="protein sequence ID" value="EMF16034.1"/>
    <property type="molecule type" value="Genomic_DNA"/>
</dbReference>
<gene>
    <name evidence="2" type="ORF">SEPMUDRAFT_131594</name>
</gene>
<feature type="compositionally biased region" description="Polar residues" evidence="1">
    <location>
        <begin position="71"/>
        <end position="81"/>
    </location>
</feature>
<feature type="compositionally biased region" description="Low complexity" evidence="1">
    <location>
        <begin position="59"/>
        <end position="70"/>
    </location>
</feature>
<feature type="compositionally biased region" description="Polar residues" evidence="1">
    <location>
        <begin position="34"/>
        <end position="57"/>
    </location>
</feature>
<evidence type="ECO:0000313" key="3">
    <source>
        <dbReference type="Proteomes" id="UP000016931"/>
    </source>
</evidence>
<organism evidence="2 3">
    <name type="scientific">Sphaerulina musiva (strain SO2202)</name>
    <name type="common">Poplar stem canker fungus</name>
    <name type="synonym">Septoria musiva</name>
    <dbReference type="NCBI Taxonomy" id="692275"/>
    <lineage>
        <taxon>Eukaryota</taxon>
        <taxon>Fungi</taxon>
        <taxon>Dikarya</taxon>
        <taxon>Ascomycota</taxon>
        <taxon>Pezizomycotina</taxon>
        <taxon>Dothideomycetes</taxon>
        <taxon>Dothideomycetidae</taxon>
        <taxon>Mycosphaerellales</taxon>
        <taxon>Mycosphaerellaceae</taxon>
        <taxon>Sphaerulina</taxon>
    </lineage>
</organism>
<accession>M3DEU0</accession>
<evidence type="ECO:0000256" key="1">
    <source>
        <dbReference type="SAM" id="MobiDB-lite"/>
    </source>
</evidence>
<evidence type="ECO:0000313" key="2">
    <source>
        <dbReference type="EMBL" id="EMF16034.1"/>
    </source>
</evidence>
<dbReference type="Proteomes" id="UP000016931">
    <property type="component" value="Unassembled WGS sequence"/>
</dbReference>
<feature type="region of interest" description="Disordered" evidence="1">
    <location>
        <begin position="34"/>
        <end position="89"/>
    </location>
</feature>
<dbReference type="AlphaFoldDB" id="M3DEU0"/>
<dbReference type="RefSeq" id="XP_016764155.1">
    <property type="nucleotide sequence ID" value="XM_016902435.1"/>
</dbReference>
<keyword evidence="3" id="KW-1185">Reference proteome</keyword>
<name>M3DEU0_SPHMS</name>
<proteinExistence type="predicted"/>
<reference evidence="2 3" key="1">
    <citation type="journal article" date="2012" name="PLoS Pathog.">
        <title>Diverse lifestyles and strategies of plant pathogenesis encoded in the genomes of eighteen Dothideomycetes fungi.</title>
        <authorList>
            <person name="Ohm R.A."/>
            <person name="Feau N."/>
            <person name="Henrissat B."/>
            <person name="Schoch C.L."/>
            <person name="Horwitz B.A."/>
            <person name="Barry K.W."/>
            <person name="Condon B.J."/>
            <person name="Copeland A.C."/>
            <person name="Dhillon B."/>
            <person name="Glaser F."/>
            <person name="Hesse C.N."/>
            <person name="Kosti I."/>
            <person name="LaButti K."/>
            <person name="Lindquist E.A."/>
            <person name="Lucas S."/>
            <person name="Salamov A.A."/>
            <person name="Bradshaw R.E."/>
            <person name="Ciuffetti L."/>
            <person name="Hamelin R.C."/>
            <person name="Kema G.H.J."/>
            <person name="Lawrence C."/>
            <person name="Scott J.A."/>
            <person name="Spatafora J.W."/>
            <person name="Turgeon B.G."/>
            <person name="de Wit P.J.G.M."/>
            <person name="Zhong S."/>
            <person name="Goodwin S.B."/>
            <person name="Grigoriev I.V."/>
        </authorList>
    </citation>
    <scope>NUCLEOTIDE SEQUENCE [LARGE SCALE GENOMIC DNA]</scope>
    <source>
        <strain evidence="2 3">SO2202</strain>
    </source>
</reference>
<protein>
    <submittedName>
        <fullName evidence="2">Uncharacterized protein</fullName>
    </submittedName>
</protein>
<dbReference type="HOGENOM" id="CLU_1125127_0_0_1"/>
<dbReference type="GeneID" id="27899572"/>
<sequence>MESPQFLCLKKSHLGIMASRVRDRLVSGMNAYVSHSQRSQAKPTLASRPSNSAQEKNSLLRGRLRPILLPHQNSTQPTSRTGARGNVPENNSEVKYSIYPEPRFARITWKETLKNCLHVLTFFSIHRKKQWTRRKWQHGFPSGGCSRGNRQSNLPRLSMGNFYLSPCANMIPFAVWVSSSCFLIPWKFLPRAMRKQESSLMVLPYFSQTVVPAGKRLVLAHTKMGLCAWCPHFSLISWYGHSRYSYR</sequence>